<dbReference type="InterPro" id="IPR022791">
    <property type="entry name" value="L-PG_synthase/AglD"/>
</dbReference>
<keyword evidence="3 6" id="KW-0812">Transmembrane</keyword>
<dbReference type="EMBL" id="JADKPO010000005">
    <property type="protein sequence ID" value="MBF4767174.1"/>
    <property type="molecule type" value="Genomic_DNA"/>
</dbReference>
<feature type="transmembrane region" description="Helical" evidence="6">
    <location>
        <begin position="145"/>
        <end position="162"/>
    </location>
</feature>
<dbReference type="Proteomes" id="UP000660668">
    <property type="component" value="Unassembled WGS sequence"/>
</dbReference>
<keyword evidence="5 6" id="KW-0472">Membrane</keyword>
<feature type="transmembrane region" description="Helical" evidence="6">
    <location>
        <begin position="183"/>
        <end position="203"/>
    </location>
</feature>
<sequence length="297" mass="30442">MGLRARIRAVVYSKTVLVGGVAVSVAVPLVTLPAIPAVSVWPMLLGLLPWVIGKYLLCPLRWRVLTGAGLSRRWHLRAYAESELLGLLTPGHLGADVWRVTRLHGTGLSHADAVLSVGADRFVGALGLIAFVAFAGTTLPTRMLLVAAAVGAAAVLTVLVVRRFRPGLLPSRPLPGPRQLAQALVLSLGYQLTIAGLLLGTVAATGNSLSPWAALAAFGASQLAGAIPGPNGASPRDAALVVALAALGVPWDAAAVAVALKASLAWVPALALGGVSLVLFRRALGRTAVRDDVLPAA</sequence>
<proteinExistence type="predicted"/>
<gene>
    <name evidence="7" type="ORF">ISU10_05280</name>
</gene>
<accession>A0A930YLK7</accession>
<evidence type="ECO:0000256" key="1">
    <source>
        <dbReference type="ARBA" id="ARBA00004651"/>
    </source>
</evidence>
<feature type="transmembrane region" description="Helical" evidence="6">
    <location>
        <begin position="264"/>
        <end position="280"/>
    </location>
</feature>
<evidence type="ECO:0000256" key="2">
    <source>
        <dbReference type="ARBA" id="ARBA00022475"/>
    </source>
</evidence>
<feature type="transmembrane region" description="Helical" evidence="6">
    <location>
        <begin position="122"/>
        <end position="139"/>
    </location>
</feature>
<keyword evidence="8" id="KW-1185">Reference proteome</keyword>
<evidence type="ECO:0000256" key="4">
    <source>
        <dbReference type="ARBA" id="ARBA00022989"/>
    </source>
</evidence>
<reference evidence="7" key="1">
    <citation type="submission" date="2020-11" db="EMBL/GenBank/DDBJ databases">
        <title>Nocardioides cynanchi sp. nov., isolated from soil of rhizosphere of Cynanchum wilfordii.</title>
        <authorList>
            <person name="Lee J.-S."/>
            <person name="Suh M.K."/>
            <person name="Kim J.-S."/>
        </authorList>
    </citation>
    <scope>NUCLEOTIDE SEQUENCE</scope>
    <source>
        <strain evidence="7">KCTC 19276</strain>
    </source>
</reference>
<evidence type="ECO:0000256" key="6">
    <source>
        <dbReference type="SAM" id="Phobius"/>
    </source>
</evidence>
<evidence type="ECO:0000256" key="5">
    <source>
        <dbReference type="ARBA" id="ARBA00023136"/>
    </source>
</evidence>
<dbReference type="AlphaFoldDB" id="A0A930YLK7"/>
<feature type="transmembrane region" description="Helical" evidence="6">
    <location>
        <begin position="12"/>
        <end position="32"/>
    </location>
</feature>
<dbReference type="RefSeq" id="WP_194695328.1">
    <property type="nucleotide sequence ID" value="NZ_JADKPO010000005.1"/>
</dbReference>
<evidence type="ECO:0000256" key="3">
    <source>
        <dbReference type="ARBA" id="ARBA00022692"/>
    </source>
</evidence>
<feature type="transmembrane region" description="Helical" evidence="6">
    <location>
        <begin position="38"/>
        <end position="57"/>
    </location>
</feature>
<organism evidence="7 8">
    <name type="scientific">Nocardioides agariphilus</name>
    <dbReference type="NCBI Taxonomy" id="433664"/>
    <lineage>
        <taxon>Bacteria</taxon>
        <taxon>Bacillati</taxon>
        <taxon>Actinomycetota</taxon>
        <taxon>Actinomycetes</taxon>
        <taxon>Propionibacteriales</taxon>
        <taxon>Nocardioidaceae</taxon>
        <taxon>Nocardioides</taxon>
    </lineage>
</organism>
<dbReference type="Pfam" id="PF03706">
    <property type="entry name" value="LPG_synthase_TM"/>
    <property type="match status" value="1"/>
</dbReference>
<evidence type="ECO:0000313" key="8">
    <source>
        <dbReference type="Proteomes" id="UP000660668"/>
    </source>
</evidence>
<comment type="subcellular location">
    <subcellularLocation>
        <location evidence="1">Cell membrane</location>
        <topology evidence="1">Multi-pass membrane protein</topology>
    </subcellularLocation>
</comment>
<protein>
    <submittedName>
        <fullName evidence="7">Flippase-like domain-containing protein</fullName>
    </submittedName>
</protein>
<keyword evidence="4 6" id="KW-1133">Transmembrane helix</keyword>
<name>A0A930YLK7_9ACTN</name>
<evidence type="ECO:0000313" key="7">
    <source>
        <dbReference type="EMBL" id="MBF4767174.1"/>
    </source>
</evidence>
<comment type="caution">
    <text evidence="7">The sequence shown here is derived from an EMBL/GenBank/DDBJ whole genome shotgun (WGS) entry which is preliminary data.</text>
</comment>
<dbReference type="GO" id="GO:0005886">
    <property type="term" value="C:plasma membrane"/>
    <property type="evidence" value="ECO:0007669"/>
    <property type="project" value="UniProtKB-SubCell"/>
</dbReference>
<keyword evidence="2" id="KW-1003">Cell membrane</keyword>